<protein>
    <submittedName>
        <fullName evidence="1">Uncharacterized protein</fullName>
    </submittedName>
</protein>
<dbReference type="EMBL" id="LVJN01000020">
    <property type="protein sequence ID" value="OSM01356.1"/>
    <property type="molecule type" value="Genomic_DNA"/>
</dbReference>
<sequence length="73" mass="7906">MSAQDALEILADLAHRVEADEAQGFYETALAHVITVAMLRGASCDRILEVTEQACASGQLMSHFLEGDFHNDA</sequence>
<dbReference type="Proteomes" id="UP000194003">
    <property type="component" value="Unassembled WGS sequence"/>
</dbReference>
<keyword evidence="2" id="KW-1185">Reference proteome</keyword>
<accession>A0A1Y2K160</accession>
<name>A0A1Y2K160_9PROT</name>
<comment type="caution">
    <text evidence="1">The sequence shown here is derived from an EMBL/GenBank/DDBJ whole genome shotgun (WGS) entry which is preliminary data.</text>
</comment>
<organism evidence="1 2">
    <name type="scientific">Magnetofaba australis IT-1</name>
    <dbReference type="NCBI Taxonomy" id="1434232"/>
    <lineage>
        <taxon>Bacteria</taxon>
        <taxon>Pseudomonadati</taxon>
        <taxon>Pseudomonadota</taxon>
        <taxon>Magnetococcia</taxon>
        <taxon>Magnetococcales</taxon>
        <taxon>Magnetococcaceae</taxon>
        <taxon>Magnetofaba</taxon>
    </lineage>
</organism>
<proteinExistence type="predicted"/>
<reference evidence="1 2" key="1">
    <citation type="journal article" date="2016" name="BMC Genomics">
        <title>Combined genomic and structural analyses of a cultured magnetotactic bacterium reveals its niche adaptation to a dynamic environment.</title>
        <authorList>
            <person name="Araujo A.C."/>
            <person name="Morillo V."/>
            <person name="Cypriano J."/>
            <person name="Teixeira L.C."/>
            <person name="Leao P."/>
            <person name="Lyra S."/>
            <person name="Almeida L.G."/>
            <person name="Bazylinski D.A."/>
            <person name="Vasconcellos A.T."/>
            <person name="Abreu F."/>
            <person name="Lins U."/>
        </authorList>
    </citation>
    <scope>NUCLEOTIDE SEQUENCE [LARGE SCALE GENOMIC DNA]</scope>
    <source>
        <strain evidence="1 2">IT-1</strain>
    </source>
</reference>
<dbReference type="AlphaFoldDB" id="A0A1Y2K160"/>
<gene>
    <name evidence="1" type="ORF">MAIT1_01289</name>
</gene>
<evidence type="ECO:0000313" key="2">
    <source>
        <dbReference type="Proteomes" id="UP000194003"/>
    </source>
</evidence>
<evidence type="ECO:0000313" key="1">
    <source>
        <dbReference type="EMBL" id="OSM01356.1"/>
    </source>
</evidence>